<sequence>MPINNTVPLLIAQPMTYELIEPYGNLIQGSWDPSTMPARIKTNVVPNPQTAYKYNRQAPIISTYPATSNAHTAIAIYRATPPTGINLARGLSFDLRMFERHSFSSQAFLPLARGTGSDSVGESEGGMVVIVALNGSDDKPDMSTLKAFLLEPWQGISYNAGVWHHSVLTLSPVDYACVDTQITQDSSLKADCEALRRGTDVAPWAKVYLPLRGEEITV</sequence>
<keyword evidence="2" id="KW-0659">Purine metabolism</keyword>
<accession>A0A0F7SYD5</accession>
<dbReference type="CDD" id="cd20298">
    <property type="entry name" value="cupin_UAH"/>
    <property type="match status" value="1"/>
</dbReference>
<proteinExistence type="predicted"/>
<dbReference type="Gene3D" id="2.60.120.480">
    <property type="entry name" value="Ureidoglycolate hydrolase"/>
    <property type="match status" value="1"/>
</dbReference>
<dbReference type="PANTHER" id="PTHR21221">
    <property type="entry name" value="UREIDOGLYCOLATE HYDROLASE"/>
    <property type="match status" value="1"/>
</dbReference>
<evidence type="ECO:0000256" key="2">
    <source>
        <dbReference type="ARBA" id="ARBA00022631"/>
    </source>
</evidence>
<evidence type="ECO:0000313" key="5">
    <source>
        <dbReference type="EMBL" id="CED85278.1"/>
    </source>
</evidence>
<dbReference type="GO" id="GO:0050385">
    <property type="term" value="F:ureidoglycolate lyase activity"/>
    <property type="evidence" value="ECO:0007669"/>
    <property type="project" value="UniProtKB-EC"/>
</dbReference>
<dbReference type="GO" id="GO:0006144">
    <property type="term" value="P:purine nucleobase metabolic process"/>
    <property type="evidence" value="ECO:0007669"/>
    <property type="project" value="UniProtKB-KW"/>
</dbReference>
<organism evidence="5">
    <name type="scientific">Phaffia rhodozyma</name>
    <name type="common">Yeast</name>
    <name type="synonym">Xanthophyllomyces dendrorhous</name>
    <dbReference type="NCBI Taxonomy" id="264483"/>
    <lineage>
        <taxon>Eukaryota</taxon>
        <taxon>Fungi</taxon>
        <taxon>Dikarya</taxon>
        <taxon>Basidiomycota</taxon>
        <taxon>Agaricomycotina</taxon>
        <taxon>Tremellomycetes</taxon>
        <taxon>Cystofilobasidiales</taxon>
        <taxon>Mrakiaceae</taxon>
        <taxon>Phaffia</taxon>
    </lineage>
</organism>
<dbReference type="InterPro" id="IPR047233">
    <property type="entry name" value="UAH_cupin"/>
</dbReference>
<dbReference type="SUPFAM" id="SSF51182">
    <property type="entry name" value="RmlC-like cupins"/>
    <property type="match status" value="1"/>
</dbReference>
<dbReference type="PANTHER" id="PTHR21221:SF1">
    <property type="entry name" value="UREIDOGLYCOLATE LYASE"/>
    <property type="match status" value="1"/>
</dbReference>
<dbReference type="EMBL" id="LN483332">
    <property type="protein sequence ID" value="CED85278.1"/>
    <property type="molecule type" value="Genomic_DNA"/>
</dbReference>
<reference evidence="5" key="1">
    <citation type="submission" date="2014-08" db="EMBL/GenBank/DDBJ databases">
        <authorList>
            <person name="Sharma Rahul"/>
            <person name="Thines Marco"/>
        </authorList>
    </citation>
    <scope>NUCLEOTIDE SEQUENCE</scope>
</reference>
<evidence type="ECO:0000256" key="1">
    <source>
        <dbReference type="ARBA" id="ARBA00011738"/>
    </source>
</evidence>
<protein>
    <submittedName>
        <fullName evidence="5">AllA</fullName>
    </submittedName>
</protein>
<name>A0A0F7SYD5_PHARH</name>
<dbReference type="Pfam" id="PF04115">
    <property type="entry name" value="Ureidogly_lyase"/>
    <property type="match status" value="1"/>
</dbReference>
<dbReference type="InterPro" id="IPR011051">
    <property type="entry name" value="RmlC_Cupin_sf"/>
</dbReference>
<evidence type="ECO:0000256" key="3">
    <source>
        <dbReference type="ARBA" id="ARBA00023239"/>
    </source>
</evidence>
<dbReference type="InterPro" id="IPR024060">
    <property type="entry name" value="Ureidoglycolate_lyase_dom_sf"/>
</dbReference>
<dbReference type="GO" id="GO:0004848">
    <property type="term" value="F:ureidoglycolate hydrolase activity"/>
    <property type="evidence" value="ECO:0007669"/>
    <property type="project" value="InterPro"/>
</dbReference>
<comment type="catalytic activity">
    <reaction evidence="4">
        <text>(S)-ureidoglycolate = urea + glyoxylate</text>
        <dbReference type="Rhea" id="RHEA:11304"/>
        <dbReference type="ChEBI" id="CHEBI:16199"/>
        <dbReference type="ChEBI" id="CHEBI:36655"/>
        <dbReference type="ChEBI" id="CHEBI:57296"/>
        <dbReference type="EC" id="4.3.2.3"/>
    </reaction>
</comment>
<dbReference type="GO" id="GO:0000256">
    <property type="term" value="P:allantoin catabolic process"/>
    <property type="evidence" value="ECO:0007669"/>
    <property type="project" value="InterPro"/>
</dbReference>
<dbReference type="InterPro" id="IPR007247">
    <property type="entry name" value="Ureidogly_lyase"/>
</dbReference>
<evidence type="ECO:0000256" key="4">
    <source>
        <dbReference type="ARBA" id="ARBA00047684"/>
    </source>
</evidence>
<keyword evidence="3" id="KW-0456">Lyase</keyword>
<comment type="subunit">
    <text evidence="1">Homodimer.</text>
</comment>
<dbReference type="AlphaFoldDB" id="A0A0F7SYD5"/>